<comment type="caution">
    <text evidence="2">The sequence shown here is derived from an EMBL/GenBank/DDBJ whole genome shotgun (WGS) entry which is preliminary data.</text>
</comment>
<evidence type="ECO:0000313" key="2">
    <source>
        <dbReference type="EMBL" id="OXR40920.1"/>
    </source>
</evidence>
<dbReference type="Pfam" id="PF08241">
    <property type="entry name" value="Methyltransf_11"/>
    <property type="match status" value="1"/>
</dbReference>
<gene>
    <name evidence="2" type="ORF">B7C42_07055</name>
</gene>
<evidence type="ECO:0000313" key="3">
    <source>
        <dbReference type="Proteomes" id="UP000215506"/>
    </source>
</evidence>
<organism evidence="2 3">
    <name type="scientific">Nocardia cerradoensis</name>
    <dbReference type="NCBI Taxonomy" id="85688"/>
    <lineage>
        <taxon>Bacteria</taxon>
        <taxon>Bacillati</taxon>
        <taxon>Actinomycetota</taxon>
        <taxon>Actinomycetes</taxon>
        <taxon>Mycobacteriales</taxon>
        <taxon>Nocardiaceae</taxon>
        <taxon>Nocardia</taxon>
    </lineage>
</organism>
<dbReference type="EMBL" id="NGAF01000025">
    <property type="protein sequence ID" value="OXR40920.1"/>
    <property type="molecule type" value="Genomic_DNA"/>
</dbReference>
<protein>
    <submittedName>
        <fullName evidence="2">Putative methyltransferase</fullName>
        <ecNumber evidence="2">2.1.1.-</ecNumber>
    </submittedName>
</protein>
<dbReference type="EC" id="2.1.1.-" evidence="2"/>
<dbReference type="InterPro" id="IPR013216">
    <property type="entry name" value="Methyltransf_11"/>
</dbReference>
<reference evidence="2 3" key="1">
    <citation type="submission" date="2017-07" db="EMBL/GenBank/DDBJ databases">
        <title>First draft Genome Sequence of Nocardia cerradoensis isolated from human infection.</title>
        <authorList>
            <person name="Carrasco G."/>
        </authorList>
    </citation>
    <scope>NUCLEOTIDE SEQUENCE [LARGE SCALE GENOMIC DNA]</scope>
    <source>
        <strain evidence="2 3">CNM20130759</strain>
    </source>
</reference>
<dbReference type="AlphaFoldDB" id="A0A231GWB1"/>
<keyword evidence="3" id="KW-1185">Reference proteome</keyword>
<evidence type="ECO:0000259" key="1">
    <source>
        <dbReference type="Pfam" id="PF08241"/>
    </source>
</evidence>
<accession>A0A231GWB1</accession>
<dbReference type="PANTHER" id="PTHR43591">
    <property type="entry name" value="METHYLTRANSFERASE"/>
    <property type="match status" value="1"/>
</dbReference>
<proteinExistence type="predicted"/>
<name>A0A231GWB1_9NOCA</name>
<keyword evidence="2" id="KW-0808">Transferase</keyword>
<keyword evidence="2" id="KW-0489">Methyltransferase</keyword>
<dbReference type="RefSeq" id="WP_094027947.1">
    <property type="nucleotide sequence ID" value="NZ_NGAF01000025.1"/>
</dbReference>
<dbReference type="SUPFAM" id="SSF53335">
    <property type="entry name" value="S-adenosyl-L-methionine-dependent methyltransferases"/>
    <property type="match status" value="1"/>
</dbReference>
<sequence length="258" mass="27697">MTSDVVQHYSTASESDRLARSAHGRLELLRTQELIRRVLTSPAKILDVGGGTGVHARWLAADGHSVRLIDPVPEHISMAAALPGVLAEVGDARRLPVADHSVDAVLLLGPLYHLTEPADRTTALREAVRVLRPGGILIAAAISRYLSALECGANGTLDDTLIPSIREVISTGEYDGHVGFLRTHWHTADELRGEIEAAGLREVQIYGIEGPTWPALDRADPVDVPALMIAALRCARLLEQDPDIINTSAHLLAIARAA</sequence>
<dbReference type="Proteomes" id="UP000215506">
    <property type="component" value="Unassembled WGS sequence"/>
</dbReference>
<feature type="domain" description="Methyltransferase type 11" evidence="1">
    <location>
        <begin position="46"/>
        <end position="138"/>
    </location>
</feature>
<dbReference type="GO" id="GO:0032259">
    <property type="term" value="P:methylation"/>
    <property type="evidence" value="ECO:0007669"/>
    <property type="project" value="UniProtKB-KW"/>
</dbReference>
<dbReference type="CDD" id="cd02440">
    <property type="entry name" value="AdoMet_MTases"/>
    <property type="match status" value="1"/>
</dbReference>
<dbReference type="Gene3D" id="3.40.50.150">
    <property type="entry name" value="Vaccinia Virus protein VP39"/>
    <property type="match status" value="1"/>
</dbReference>
<dbReference type="InterPro" id="IPR029063">
    <property type="entry name" value="SAM-dependent_MTases_sf"/>
</dbReference>
<dbReference type="GO" id="GO:0008757">
    <property type="term" value="F:S-adenosylmethionine-dependent methyltransferase activity"/>
    <property type="evidence" value="ECO:0007669"/>
    <property type="project" value="InterPro"/>
</dbReference>